<sequence length="524" mass="58310">MSGIYELEVFSVFLEQYELKDKNLKIKNWVNNFGTPLCRTMNESVEQRLLRSEEQDSANLTSRIWTESKKIWRVAFPGMVARVTSFGIIVVTQFFLGHIGELQLAAYAIEQTFFVRFVMGIMIGMSSATETLCGQAFGAAQYHMLGIYLQRSWIVDHTLTTILLPLFIFATPILKLIGQEEDIATAAGKISLWFIPFLYNFVFDLTMQMYLQSQMKNCIIGWFSAISFVIHVFLSWFFVIKLDWGINGAMGALNISAWLILIGQFVYIFGGWCPNTWKGFTTAAFSDLLPVVKLSISSGFMLCLELWYNSVLVLVAGYMKNAAVAISAFSICLNVSAWQLMICLAFLAAASVRVSNELGRGDAKAAKFAIKVVLFTSICIGVVFWILALIFGREISYIFTESEEVADTVSDLSVPLSFTLLFNSIQPVLSGITVGSGQQSIVAYINLGSYYGVGIPLGVVLGYVAHLQVKGLWIGMLCGVLTQTIILSCLIWKTNWDEQVKKASQRLNHLFLNPSKSEGSSSNS</sequence>
<comment type="subcellular location">
    <subcellularLocation>
        <location evidence="1">Membrane</location>
        <topology evidence="1">Multi-pass membrane protein</topology>
    </subcellularLocation>
</comment>
<feature type="transmembrane region" description="Helical" evidence="6">
    <location>
        <begin position="322"/>
        <end position="347"/>
    </location>
</feature>
<dbReference type="PANTHER" id="PTHR11206">
    <property type="entry name" value="MULTIDRUG RESISTANCE PROTEIN"/>
    <property type="match status" value="1"/>
</dbReference>
<dbReference type="CDD" id="cd13132">
    <property type="entry name" value="MATE_eukaryotic"/>
    <property type="match status" value="1"/>
</dbReference>
<evidence type="ECO:0000256" key="1">
    <source>
        <dbReference type="ARBA" id="ARBA00004141"/>
    </source>
</evidence>
<dbReference type="Proteomes" id="UP001174677">
    <property type="component" value="Chromosome 3"/>
</dbReference>
<feature type="transmembrane region" description="Helical" evidence="6">
    <location>
        <begin position="294"/>
        <end position="316"/>
    </location>
</feature>
<feature type="transmembrane region" description="Helical" evidence="6">
    <location>
        <begin position="441"/>
        <end position="465"/>
    </location>
</feature>
<evidence type="ECO:0000313" key="7">
    <source>
        <dbReference type="EMBL" id="KAJ9185711.1"/>
    </source>
</evidence>
<dbReference type="InterPro" id="IPR045069">
    <property type="entry name" value="MATE_euk"/>
</dbReference>
<accession>A0ABQ9N052</accession>
<keyword evidence="5 6" id="KW-0472">Membrane</keyword>
<dbReference type="NCBIfam" id="TIGR00797">
    <property type="entry name" value="matE"/>
    <property type="match status" value="1"/>
</dbReference>
<organism evidence="7 8">
    <name type="scientific">Hevea brasiliensis</name>
    <name type="common">Para rubber tree</name>
    <name type="synonym">Siphonia brasiliensis</name>
    <dbReference type="NCBI Taxonomy" id="3981"/>
    <lineage>
        <taxon>Eukaryota</taxon>
        <taxon>Viridiplantae</taxon>
        <taxon>Streptophyta</taxon>
        <taxon>Embryophyta</taxon>
        <taxon>Tracheophyta</taxon>
        <taxon>Spermatophyta</taxon>
        <taxon>Magnoliopsida</taxon>
        <taxon>eudicotyledons</taxon>
        <taxon>Gunneridae</taxon>
        <taxon>Pentapetalae</taxon>
        <taxon>rosids</taxon>
        <taxon>fabids</taxon>
        <taxon>Malpighiales</taxon>
        <taxon>Euphorbiaceae</taxon>
        <taxon>Crotonoideae</taxon>
        <taxon>Micrandreae</taxon>
        <taxon>Hevea</taxon>
    </lineage>
</organism>
<name>A0ABQ9N052_HEVBR</name>
<dbReference type="EMBL" id="JARPOI010000003">
    <property type="protein sequence ID" value="KAJ9185711.1"/>
    <property type="molecule type" value="Genomic_DNA"/>
</dbReference>
<keyword evidence="3 6" id="KW-0812">Transmembrane</keyword>
<keyword evidence="8" id="KW-1185">Reference proteome</keyword>
<feature type="transmembrane region" description="Helical" evidence="6">
    <location>
        <begin position="79"/>
        <end position="97"/>
    </location>
</feature>
<evidence type="ECO:0000256" key="3">
    <source>
        <dbReference type="ARBA" id="ARBA00022692"/>
    </source>
</evidence>
<feature type="transmembrane region" description="Helical" evidence="6">
    <location>
        <begin position="219"/>
        <end position="240"/>
    </location>
</feature>
<evidence type="ECO:0000256" key="2">
    <source>
        <dbReference type="ARBA" id="ARBA00010199"/>
    </source>
</evidence>
<dbReference type="Pfam" id="PF01554">
    <property type="entry name" value="MatE"/>
    <property type="match status" value="2"/>
</dbReference>
<evidence type="ECO:0000256" key="6">
    <source>
        <dbReference type="RuleBase" id="RU004914"/>
    </source>
</evidence>
<feature type="transmembrane region" description="Helical" evidence="6">
    <location>
        <begin position="190"/>
        <end position="207"/>
    </location>
</feature>
<comment type="similarity">
    <text evidence="2 6">Belongs to the multi antimicrobial extrusion (MATE) (TC 2.A.66.1) family.</text>
</comment>
<feature type="transmembrane region" description="Helical" evidence="6">
    <location>
        <begin position="471"/>
        <end position="492"/>
    </location>
</feature>
<feature type="transmembrane region" description="Helical" evidence="6">
    <location>
        <begin position="252"/>
        <end position="273"/>
    </location>
</feature>
<evidence type="ECO:0000256" key="5">
    <source>
        <dbReference type="ARBA" id="ARBA00023136"/>
    </source>
</evidence>
<feature type="transmembrane region" description="Helical" evidence="6">
    <location>
        <begin position="159"/>
        <end position="178"/>
    </location>
</feature>
<proteinExistence type="inferred from homology"/>
<reference evidence="7" key="1">
    <citation type="journal article" date="2023" name="Plant Biotechnol. J.">
        <title>Chromosome-level wild Hevea brasiliensis genome provides new tools for genomic-assisted breeding and valuable loci to elevate rubber yield.</title>
        <authorList>
            <person name="Cheng H."/>
            <person name="Song X."/>
            <person name="Hu Y."/>
            <person name="Wu T."/>
            <person name="Yang Q."/>
            <person name="An Z."/>
            <person name="Feng S."/>
            <person name="Deng Z."/>
            <person name="Wu W."/>
            <person name="Zeng X."/>
            <person name="Tu M."/>
            <person name="Wang X."/>
            <person name="Huang H."/>
        </authorList>
    </citation>
    <scope>NUCLEOTIDE SEQUENCE</scope>
    <source>
        <strain evidence="7">MT/VB/25A 57/8</strain>
    </source>
</reference>
<evidence type="ECO:0000256" key="4">
    <source>
        <dbReference type="ARBA" id="ARBA00022989"/>
    </source>
</evidence>
<protein>
    <recommendedName>
        <fullName evidence="6">Protein DETOXIFICATION</fullName>
    </recommendedName>
    <alternativeName>
        <fullName evidence="6">Multidrug and toxic compound extrusion protein</fullName>
    </alternativeName>
</protein>
<dbReference type="InterPro" id="IPR002528">
    <property type="entry name" value="MATE_fam"/>
</dbReference>
<evidence type="ECO:0000313" key="8">
    <source>
        <dbReference type="Proteomes" id="UP001174677"/>
    </source>
</evidence>
<feature type="transmembrane region" description="Helical" evidence="6">
    <location>
        <begin position="412"/>
        <end position="429"/>
    </location>
</feature>
<gene>
    <name evidence="7" type="ORF">P3X46_005308</name>
</gene>
<comment type="caution">
    <text evidence="7">The sequence shown here is derived from an EMBL/GenBank/DDBJ whole genome shotgun (WGS) entry which is preliminary data.</text>
</comment>
<feature type="transmembrane region" description="Helical" evidence="6">
    <location>
        <begin position="117"/>
        <end position="138"/>
    </location>
</feature>
<feature type="transmembrane region" description="Helical" evidence="6">
    <location>
        <begin position="368"/>
        <end position="392"/>
    </location>
</feature>
<keyword evidence="4 6" id="KW-1133">Transmembrane helix</keyword>